<reference evidence="4" key="1">
    <citation type="submission" date="2016-11" db="UniProtKB">
        <authorList>
            <consortium name="WormBaseParasite"/>
        </authorList>
    </citation>
    <scope>IDENTIFICATION</scope>
</reference>
<proteinExistence type="predicted"/>
<evidence type="ECO:0000313" key="4">
    <source>
        <dbReference type="WBParaSite" id="maker-unitig_23948-snap-gene-0.3-mRNA-1"/>
    </source>
</evidence>
<feature type="chain" id="PRO_5009318586" evidence="2">
    <location>
        <begin position="22"/>
        <end position="368"/>
    </location>
</feature>
<organism evidence="3 4">
    <name type="scientific">Macrostomum lignano</name>
    <dbReference type="NCBI Taxonomy" id="282301"/>
    <lineage>
        <taxon>Eukaryota</taxon>
        <taxon>Metazoa</taxon>
        <taxon>Spiralia</taxon>
        <taxon>Lophotrochozoa</taxon>
        <taxon>Platyhelminthes</taxon>
        <taxon>Rhabditophora</taxon>
        <taxon>Macrostomorpha</taxon>
        <taxon>Macrostomida</taxon>
        <taxon>Macrostomidae</taxon>
        <taxon>Macrostomum</taxon>
    </lineage>
</organism>
<keyword evidence="2" id="KW-0732">Signal</keyword>
<evidence type="ECO:0000256" key="2">
    <source>
        <dbReference type="SAM" id="SignalP"/>
    </source>
</evidence>
<dbReference type="AlphaFoldDB" id="A0A1I8F7X1"/>
<sequence>MTTSASTAPLRLAHLLHAALATPASHYRQHRGVRSTLFDLPPAATRAGSLLRTLSLLPGHRESTPVQRPAPNPLVEASCCRGWDAACCCSACCVAIVAFGGYRGQRARLRDRYLRRCPSPSPTWPPTKPARHSASKFQLWGSGSLPEYVDVAGGSGCHLRHREAAPSVSPVVAEWRWSALVQHPSRVMELRLRCPGVRASPGEYVFLLTIRTSPSTFARGRLDKQVEQLYSQCYGKGDLTTASGPAAEPLIADAHVLATKPARRASLRKLKRLNFYMTSPRLARRAMDGDDVRQLLDIRGAPHGAGVETRTKPPEIAVGEAADRDALRGGPNWDLEPSDLAGKHPDHVYRDISSATGVSWPKDLNGVQ</sequence>
<accession>A0A1I8F7X1</accession>
<name>A0A1I8F7X1_9PLAT</name>
<feature type="signal peptide" evidence="2">
    <location>
        <begin position="1"/>
        <end position="21"/>
    </location>
</feature>
<keyword evidence="3" id="KW-1185">Reference proteome</keyword>
<evidence type="ECO:0000313" key="3">
    <source>
        <dbReference type="Proteomes" id="UP000095280"/>
    </source>
</evidence>
<protein>
    <submittedName>
        <fullName evidence="4">Uncharacterized protein</fullName>
    </submittedName>
</protein>
<dbReference type="WBParaSite" id="maker-unitig_23948-snap-gene-0.3-mRNA-1">
    <property type="protein sequence ID" value="maker-unitig_23948-snap-gene-0.3-mRNA-1"/>
    <property type="gene ID" value="maker-unitig_23948-snap-gene-0.3"/>
</dbReference>
<feature type="region of interest" description="Disordered" evidence="1">
    <location>
        <begin position="321"/>
        <end position="346"/>
    </location>
</feature>
<evidence type="ECO:0000256" key="1">
    <source>
        <dbReference type="SAM" id="MobiDB-lite"/>
    </source>
</evidence>
<dbReference type="Proteomes" id="UP000095280">
    <property type="component" value="Unplaced"/>
</dbReference>